<keyword evidence="4" id="KW-0482">Metalloprotease</keyword>
<feature type="transmembrane region" description="Helical" evidence="2">
    <location>
        <begin position="12"/>
        <end position="30"/>
    </location>
</feature>
<evidence type="ECO:0000256" key="1">
    <source>
        <dbReference type="ARBA" id="ARBA00009067"/>
    </source>
</evidence>
<dbReference type="PANTHER" id="PTHR36435:SF1">
    <property type="entry name" value="CAAX AMINO TERMINAL PROTEASE FAMILY PROTEIN"/>
    <property type="match status" value="1"/>
</dbReference>
<keyword evidence="4" id="KW-0645">Protease</keyword>
<reference evidence="4 5" key="1">
    <citation type="submission" date="2018-10" db="EMBL/GenBank/DDBJ databases">
        <title>Streptococcus hillyeri sp. nov., isolated from equine tracheal sample.</title>
        <authorList>
            <person name="Macfadyen A.C."/>
            <person name="Waller A."/>
            <person name="Paterson G.K."/>
        </authorList>
    </citation>
    <scope>NUCLEOTIDE SEQUENCE [LARGE SCALE GENOMIC DNA]</scope>
    <source>
        <strain evidence="4 5">28462</strain>
    </source>
</reference>
<dbReference type="InterPro" id="IPR052710">
    <property type="entry name" value="CAAX_protease"/>
</dbReference>
<accession>A0A3L9DQQ8</accession>
<dbReference type="GO" id="GO:0004175">
    <property type="term" value="F:endopeptidase activity"/>
    <property type="evidence" value="ECO:0007669"/>
    <property type="project" value="UniProtKB-ARBA"/>
</dbReference>
<comment type="similarity">
    <text evidence="1">Belongs to the UPF0177 family.</text>
</comment>
<evidence type="ECO:0000313" key="5">
    <source>
        <dbReference type="Proteomes" id="UP000279194"/>
    </source>
</evidence>
<dbReference type="GO" id="GO:0080120">
    <property type="term" value="P:CAAX-box protein maturation"/>
    <property type="evidence" value="ECO:0007669"/>
    <property type="project" value="UniProtKB-ARBA"/>
</dbReference>
<dbReference type="Pfam" id="PF02517">
    <property type="entry name" value="Rce1-like"/>
    <property type="match status" value="1"/>
</dbReference>
<keyword evidence="2" id="KW-0812">Transmembrane</keyword>
<feature type="transmembrane region" description="Helical" evidence="2">
    <location>
        <begin position="42"/>
        <end position="63"/>
    </location>
</feature>
<dbReference type="AlphaFoldDB" id="A0A3L9DQQ8"/>
<feature type="transmembrane region" description="Helical" evidence="2">
    <location>
        <begin position="123"/>
        <end position="144"/>
    </location>
</feature>
<feature type="transmembrane region" description="Helical" evidence="2">
    <location>
        <begin position="156"/>
        <end position="174"/>
    </location>
</feature>
<feature type="transmembrane region" description="Helical" evidence="2">
    <location>
        <begin position="83"/>
        <end position="103"/>
    </location>
</feature>
<organism evidence="4 5">
    <name type="scientific">Streptococcus hillyeri</name>
    <dbReference type="NCBI Taxonomy" id="2282420"/>
    <lineage>
        <taxon>Bacteria</taxon>
        <taxon>Bacillati</taxon>
        <taxon>Bacillota</taxon>
        <taxon>Bacilli</taxon>
        <taxon>Lactobacillales</taxon>
        <taxon>Streptococcaceae</taxon>
        <taxon>Streptococcus</taxon>
    </lineage>
</organism>
<feature type="domain" description="CAAX prenyl protease 2/Lysostaphin resistance protein A-like" evidence="3">
    <location>
        <begin position="125"/>
        <end position="212"/>
    </location>
</feature>
<dbReference type="GO" id="GO:0008237">
    <property type="term" value="F:metallopeptidase activity"/>
    <property type="evidence" value="ECO:0007669"/>
    <property type="project" value="UniProtKB-KW"/>
</dbReference>
<protein>
    <submittedName>
        <fullName evidence="4">CPBP family intramembrane metalloprotease</fullName>
    </submittedName>
</protein>
<sequence>MILRQVMEKGKLLLLTVAILFMTFPEVYIPNAWWTGQSWQPLLAYGLYAMTLGLLSALIFWVIRHYKVRAFSLEHFQWRYLGYVVIGYGVMFLVDYLGLLWLYALGEVTTANELALIEEADKLPIVITAIGTVIFGPIAEEVICRSLLNKLFFPHWRFIGILASSLLFGALHGPTNLPSWIIYGGSGLIFATVYEITDDIAYPIALHILNNSLVPLFW</sequence>
<dbReference type="GO" id="GO:0006508">
    <property type="term" value="P:proteolysis"/>
    <property type="evidence" value="ECO:0007669"/>
    <property type="project" value="UniProtKB-KW"/>
</dbReference>
<dbReference type="RefSeq" id="WP_121835493.1">
    <property type="nucleotide sequence ID" value="NZ_CP163513.1"/>
</dbReference>
<dbReference type="Proteomes" id="UP000279194">
    <property type="component" value="Unassembled WGS sequence"/>
</dbReference>
<gene>
    <name evidence="4" type="ORF">EAF07_05620</name>
</gene>
<evidence type="ECO:0000313" key="4">
    <source>
        <dbReference type="EMBL" id="RLY03255.1"/>
    </source>
</evidence>
<keyword evidence="5" id="KW-1185">Reference proteome</keyword>
<dbReference type="EMBL" id="RCVM01000009">
    <property type="protein sequence ID" value="RLY03255.1"/>
    <property type="molecule type" value="Genomic_DNA"/>
</dbReference>
<comment type="caution">
    <text evidence="4">The sequence shown here is derived from an EMBL/GenBank/DDBJ whole genome shotgun (WGS) entry which is preliminary data.</text>
</comment>
<keyword evidence="2" id="KW-0472">Membrane</keyword>
<keyword evidence="4" id="KW-0378">Hydrolase</keyword>
<feature type="transmembrane region" description="Helical" evidence="2">
    <location>
        <begin position="180"/>
        <end position="197"/>
    </location>
</feature>
<evidence type="ECO:0000259" key="3">
    <source>
        <dbReference type="Pfam" id="PF02517"/>
    </source>
</evidence>
<dbReference type="PANTHER" id="PTHR36435">
    <property type="entry name" value="SLR1288 PROTEIN"/>
    <property type="match status" value="1"/>
</dbReference>
<dbReference type="InterPro" id="IPR003675">
    <property type="entry name" value="Rce1/LyrA-like_dom"/>
</dbReference>
<name>A0A3L9DQQ8_9STRE</name>
<dbReference type="OrthoDB" id="8607342at2"/>
<evidence type="ECO:0000256" key="2">
    <source>
        <dbReference type="SAM" id="Phobius"/>
    </source>
</evidence>
<keyword evidence="2" id="KW-1133">Transmembrane helix</keyword>
<proteinExistence type="inferred from homology"/>